<reference evidence="40" key="1">
    <citation type="journal article" date="2023" name="G3 (Bethesda)">
        <title>Whole genome assemblies of Zophobas morio and Tenebrio molitor.</title>
        <authorList>
            <person name="Kaur S."/>
            <person name="Stinson S.A."/>
            <person name="diCenzo G.C."/>
        </authorList>
    </citation>
    <scope>NUCLEOTIDE SEQUENCE</scope>
    <source>
        <strain evidence="40">QUZm001</strain>
    </source>
</reference>
<comment type="catalytic activity">
    <reaction evidence="26">
        <text>3-oxopropanoate + L-alanine = beta-alanine + pyruvate</text>
        <dbReference type="Rhea" id="RHEA:14077"/>
        <dbReference type="ChEBI" id="CHEBI:15361"/>
        <dbReference type="ChEBI" id="CHEBI:33190"/>
        <dbReference type="ChEBI" id="CHEBI:57966"/>
        <dbReference type="ChEBI" id="CHEBI:57972"/>
        <dbReference type="EC" id="2.6.1.18"/>
    </reaction>
    <physiologicalReaction direction="right-to-left" evidence="26">
        <dbReference type="Rhea" id="RHEA:14079"/>
    </physiologicalReaction>
</comment>
<evidence type="ECO:0000256" key="8">
    <source>
        <dbReference type="ARBA" id="ARBA00022898"/>
    </source>
</evidence>
<comment type="catalytic activity">
    <reaction evidence="25">
        <text>N(omega),N('omega)-dimethyl-L-arginine + pyruvate = 5-(3,3'-dimethylguanidino)-2-oxopentanoate + L-alanine</text>
        <dbReference type="Rhea" id="RHEA:77307"/>
        <dbReference type="ChEBI" id="CHEBI:15361"/>
        <dbReference type="ChEBI" id="CHEBI:57972"/>
        <dbReference type="ChEBI" id="CHEBI:197308"/>
        <dbReference type="ChEBI" id="CHEBI:197310"/>
    </reaction>
</comment>
<dbReference type="Gene3D" id="3.90.1150.10">
    <property type="entry name" value="Aspartate Aminotransferase, domain 1"/>
    <property type="match status" value="1"/>
</dbReference>
<comment type="catalytic activity">
    <reaction evidence="36">
        <text>oxaloacetate + L-alanine = L-aspartate + pyruvate</text>
        <dbReference type="Rhea" id="RHEA:77347"/>
        <dbReference type="ChEBI" id="CHEBI:15361"/>
        <dbReference type="ChEBI" id="CHEBI:16452"/>
        <dbReference type="ChEBI" id="CHEBI:29991"/>
        <dbReference type="ChEBI" id="CHEBI:57972"/>
    </reaction>
</comment>
<dbReference type="Proteomes" id="UP001168821">
    <property type="component" value="Unassembled WGS sequence"/>
</dbReference>
<evidence type="ECO:0000256" key="22">
    <source>
        <dbReference type="ARBA" id="ARBA00043751"/>
    </source>
</evidence>
<evidence type="ECO:0000256" key="23">
    <source>
        <dbReference type="ARBA" id="ARBA00043758"/>
    </source>
</evidence>
<evidence type="ECO:0000256" key="26">
    <source>
        <dbReference type="ARBA" id="ARBA00043825"/>
    </source>
</evidence>
<evidence type="ECO:0000256" key="18">
    <source>
        <dbReference type="ARBA" id="ARBA00043669"/>
    </source>
</evidence>
<evidence type="ECO:0000256" key="38">
    <source>
        <dbReference type="ARBA" id="ARBA00058068"/>
    </source>
</evidence>
<evidence type="ECO:0000256" key="21">
    <source>
        <dbReference type="ARBA" id="ARBA00043749"/>
    </source>
</evidence>
<dbReference type="EC" id="2.6.1.18" evidence="28"/>
<evidence type="ECO:0000256" key="10">
    <source>
        <dbReference type="ARBA" id="ARBA00023128"/>
    </source>
</evidence>
<dbReference type="InterPro" id="IPR015422">
    <property type="entry name" value="PyrdxlP-dep_Trfase_small"/>
</dbReference>
<evidence type="ECO:0000256" key="35">
    <source>
        <dbReference type="ARBA" id="ARBA00048760"/>
    </source>
</evidence>
<dbReference type="InterPro" id="IPR015424">
    <property type="entry name" value="PyrdxlP-dep_Trfase"/>
</dbReference>
<comment type="catalytic activity">
    <reaction evidence="31">
        <text>N(omega),N(omega)-dimethyl-L-arginine + glyoxylate = 5-(3,3-dimethylguanidino)-2-oxopentanoate + glycine</text>
        <dbReference type="Rhea" id="RHEA:77311"/>
        <dbReference type="ChEBI" id="CHEBI:36655"/>
        <dbReference type="ChEBI" id="CHEBI:57305"/>
        <dbReference type="ChEBI" id="CHEBI:58326"/>
        <dbReference type="ChEBI" id="CHEBI:197301"/>
    </reaction>
</comment>
<sequence length="399" mass="44459">MISYRRNTLKITEVLEKQIRKLGHVSNVYFHPKIHEYAYRLTEKFPGDLKVVYFVNSGSEANDLAVLMARAYSKNFDIITLKNCYHGMTYQTMSLTSNASYKYAVPQAPGVHHVMNPDVYRGCWGGAHCRDSPIQTSRNCSCSLTNCEAKDKYVNEVLDVFKYSIKPGTLAAFFAESIQGVGGVIQFPKGYIKKVYDIVKENGGVFISDEVQSGFGRTGEHFWGFEAHDIQPDIVTMAKGIGNGFPLAAVVTRPEIAQALTSSMHFNTFGGNPLACTVGLAVLDIIEEEKLQENCSKVGTYLLKELEKLKRKYRTIGDVRGKGLLVGVELVNDDDTSSPLNNDKFSKIWESCRNLSLIFGRGGLKGNVLRIKPPMCVTKEDIDYTINVLDTVLEQTENS</sequence>
<comment type="caution">
    <text evidence="40">The sequence shown here is derived from an EMBL/GenBank/DDBJ whole genome shotgun (WGS) entry which is preliminary data.</text>
</comment>
<dbReference type="GO" id="GO:0005739">
    <property type="term" value="C:mitochondrion"/>
    <property type="evidence" value="ECO:0007669"/>
    <property type="project" value="UniProtKB-SubCell"/>
</dbReference>
<comment type="catalytic activity">
    <reaction evidence="21">
        <text>N(omega),N(omega)-dimethyl-L-arginine + oxaloacetate = 5-(3,3-dimethylguanidino)-2-oxopentanoate + L-aspartate</text>
        <dbReference type="Rhea" id="RHEA:77343"/>
        <dbReference type="ChEBI" id="CHEBI:16452"/>
        <dbReference type="ChEBI" id="CHEBI:29991"/>
        <dbReference type="ChEBI" id="CHEBI:58326"/>
        <dbReference type="ChEBI" id="CHEBI:197301"/>
    </reaction>
</comment>
<comment type="catalytic activity">
    <reaction evidence="33">
        <text>2-oxohexanoate + N(omega),N(omega)-dimethyl-L-arginine = L-2-aminohexanoate + 5-(3,3-dimethylguanidino)-2-oxopentanoate</text>
        <dbReference type="Rhea" id="RHEA:77363"/>
        <dbReference type="ChEBI" id="CHEBI:35177"/>
        <dbReference type="ChEBI" id="CHEBI:58326"/>
        <dbReference type="ChEBI" id="CHEBI:58455"/>
        <dbReference type="ChEBI" id="CHEBI:197301"/>
    </reaction>
</comment>
<evidence type="ECO:0000256" key="4">
    <source>
        <dbReference type="ARBA" id="ARBA00011881"/>
    </source>
</evidence>
<dbReference type="InterPro" id="IPR015421">
    <property type="entry name" value="PyrdxlP-dep_Trfase_major"/>
</dbReference>
<keyword evidence="41" id="KW-1185">Reference proteome</keyword>
<comment type="similarity">
    <text evidence="3 39">Belongs to the class-III pyridoxal-phosphate-dependent aminotransferase family.</text>
</comment>
<evidence type="ECO:0000313" key="40">
    <source>
        <dbReference type="EMBL" id="KAJ3661458.1"/>
    </source>
</evidence>
<keyword evidence="10" id="KW-0496">Mitochondrion</keyword>
<comment type="catalytic activity">
    <reaction evidence="19">
        <text>(2S)-2-aminobutanoate + glyoxylate = 2-oxobutanoate + glycine</text>
        <dbReference type="Rhea" id="RHEA:77339"/>
        <dbReference type="ChEBI" id="CHEBI:16763"/>
        <dbReference type="ChEBI" id="CHEBI:36655"/>
        <dbReference type="ChEBI" id="CHEBI:57305"/>
        <dbReference type="ChEBI" id="CHEBI:74359"/>
    </reaction>
</comment>
<keyword evidence="6" id="KW-0032">Aminotransferase</keyword>
<name>A0AA38ITV3_9CUCU</name>
<dbReference type="GO" id="GO:0019481">
    <property type="term" value="P:L-alanine catabolic process, by transamination"/>
    <property type="evidence" value="ECO:0007669"/>
    <property type="project" value="TreeGrafter"/>
</dbReference>
<evidence type="ECO:0000256" key="16">
    <source>
        <dbReference type="ARBA" id="ARBA00042611"/>
    </source>
</evidence>
<evidence type="ECO:0000256" key="33">
    <source>
        <dbReference type="ARBA" id="ARBA00048500"/>
    </source>
</evidence>
<dbReference type="EC" id="2.6.1.44" evidence="5"/>
<evidence type="ECO:0000256" key="15">
    <source>
        <dbReference type="ARBA" id="ARBA00041845"/>
    </source>
</evidence>
<dbReference type="PANTHER" id="PTHR45688:SF3">
    <property type="entry name" value="ALANINE--GLYOXYLATE AMINOTRANSFERASE 2, MITOCHONDRIAL"/>
    <property type="match status" value="1"/>
</dbReference>
<evidence type="ECO:0000256" key="9">
    <source>
        <dbReference type="ARBA" id="ARBA00022946"/>
    </source>
</evidence>
<evidence type="ECO:0000256" key="3">
    <source>
        <dbReference type="ARBA" id="ARBA00008954"/>
    </source>
</evidence>
<dbReference type="SUPFAM" id="SSF53383">
    <property type="entry name" value="PLP-dependent transferases"/>
    <property type="match status" value="1"/>
</dbReference>
<accession>A0AA38ITV3</accession>
<evidence type="ECO:0000256" key="39">
    <source>
        <dbReference type="RuleBase" id="RU003560"/>
    </source>
</evidence>
<keyword evidence="7" id="KW-0808">Transferase</keyword>
<comment type="catalytic activity">
    <reaction evidence="22">
        <text>2-oxobutanoate + L-alanine = (2S)-2-aminobutanoate + pyruvate</text>
        <dbReference type="Rhea" id="RHEA:77355"/>
        <dbReference type="ChEBI" id="CHEBI:15361"/>
        <dbReference type="ChEBI" id="CHEBI:16763"/>
        <dbReference type="ChEBI" id="CHEBI:57972"/>
        <dbReference type="ChEBI" id="CHEBI:74359"/>
        <dbReference type="EC" id="2.6.1.44"/>
    </reaction>
</comment>
<proteinExistence type="inferred from homology"/>
<dbReference type="PROSITE" id="PS00600">
    <property type="entry name" value="AA_TRANSFER_CLASS_3"/>
    <property type="match status" value="1"/>
</dbReference>
<comment type="catalytic activity">
    <reaction evidence="20">
        <text>(R)-3-amino-2-methylpropanoate + pyruvate = 2-methyl-3-oxopropanoate + L-alanine</text>
        <dbReference type="Rhea" id="RHEA:18393"/>
        <dbReference type="ChEBI" id="CHEBI:15361"/>
        <dbReference type="ChEBI" id="CHEBI:57700"/>
        <dbReference type="ChEBI" id="CHEBI:57731"/>
        <dbReference type="ChEBI" id="CHEBI:57972"/>
        <dbReference type="EC" id="2.6.1.40"/>
    </reaction>
    <physiologicalReaction direction="left-to-right" evidence="20">
        <dbReference type="Rhea" id="RHEA:18394"/>
    </physiologicalReaction>
</comment>
<dbReference type="PANTHER" id="PTHR45688">
    <property type="match status" value="1"/>
</dbReference>
<dbReference type="GO" id="GO:0047305">
    <property type="term" value="F:(R)-3-amino-2-methylpropionate-pyruvate transaminase activity"/>
    <property type="evidence" value="ECO:0007669"/>
    <property type="project" value="UniProtKB-EC"/>
</dbReference>
<dbReference type="EC" id="2.6.1.40" evidence="12"/>
<dbReference type="AlphaFoldDB" id="A0AA38ITV3"/>
<evidence type="ECO:0000256" key="19">
    <source>
        <dbReference type="ARBA" id="ARBA00043679"/>
    </source>
</evidence>
<evidence type="ECO:0000256" key="14">
    <source>
        <dbReference type="ARBA" id="ARBA00041662"/>
    </source>
</evidence>
<evidence type="ECO:0000256" key="11">
    <source>
        <dbReference type="ARBA" id="ARBA00033660"/>
    </source>
</evidence>
<comment type="catalytic activity">
    <reaction evidence="35">
        <text>N(omega)-methyl-L-arginine + glyoxylate = 5-(3-methylguanidino)-2-oxopentanoate + glycine</text>
        <dbReference type="Rhea" id="RHEA:77323"/>
        <dbReference type="ChEBI" id="CHEBI:36655"/>
        <dbReference type="ChEBI" id="CHEBI:57305"/>
        <dbReference type="ChEBI" id="CHEBI:114953"/>
        <dbReference type="ChEBI" id="CHEBI:197314"/>
    </reaction>
</comment>
<evidence type="ECO:0000256" key="25">
    <source>
        <dbReference type="ARBA" id="ARBA00043798"/>
    </source>
</evidence>
<evidence type="ECO:0000256" key="5">
    <source>
        <dbReference type="ARBA" id="ARBA00013049"/>
    </source>
</evidence>
<comment type="catalytic activity">
    <reaction evidence="24">
        <text>L-ornithine + pyruvate = 5-amino-2-oxopentanoate + L-alanine</text>
        <dbReference type="Rhea" id="RHEA:77327"/>
        <dbReference type="ChEBI" id="CHEBI:15361"/>
        <dbReference type="ChEBI" id="CHEBI:46911"/>
        <dbReference type="ChEBI" id="CHEBI:57972"/>
        <dbReference type="ChEBI" id="CHEBI:58802"/>
    </reaction>
</comment>
<comment type="catalytic activity">
    <reaction evidence="18">
        <text>N(omega),N(omega)-dimethyl-L-arginine + pyruvate = 5-(3,3-dimethylguanidino)-2-oxopentanoate + L-alanine</text>
        <dbReference type="Rhea" id="RHEA:77303"/>
        <dbReference type="ChEBI" id="CHEBI:15361"/>
        <dbReference type="ChEBI" id="CHEBI:57972"/>
        <dbReference type="ChEBI" id="CHEBI:58326"/>
        <dbReference type="ChEBI" id="CHEBI:197301"/>
    </reaction>
</comment>
<comment type="catalytic activity">
    <reaction evidence="23">
        <text>N(omega)-methyl-L-arginine + pyruvate = 5-(3-methylguanidino)-2-oxopentanoate + L-alanine</text>
        <dbReference type="Rhea" id="RHEA:77319"/>
        <dbReference type="ChEBI" id="CHEBI:15361"/>
        <dbReference type="ChEBI" id="CHEBI:57972"/>
        <dbReference type="ChEBI" id="CHEBI:114953"/>
        <dbReference type="ChEBI" id="CHEBI:197314"/>
    </reaction>
</comment>
<dbReference type="Gene3D" id="3.40.640.10">
    <property type="entry name" value="Type I PLP-dependent aspartate aminotransferase-like (Major domain)"/>
    <property type="match status" value="1"/>
</dbReference>
<evidence type="ECO:0000256" key="7">
    <source>
        <dbReference type="ARBA" id="ARBA00022679"/>
    </source>
</evidence>
<keyword evidence="8 39" id="KW-0663">Pyridoxal phosphate</keyword>
<comment type="catalytic activity">
    <reaction evidence="37">
        <text>N(omega),N('omega)-dimethyl-L-arginine + glyoxylate = 5-(3,3'-dimethylguanidino)-2-oxopentanoate + glycine</text>
        <dbReference type="Rhea" id="RHEA:77315"/>
        <dbReference type="ChEBI" id="CHEBI:36655"/>
        <dbReference type="ChEBI" id="CHEBI:57305"/>
        <dbReference type="ChEBI" id="CHEBI:197308"/>
        <dbReference type="ChEBI" id="CHEBI:197310"/>
    </reaction>
</comment>
<gene>
    <name evidence="40" type="ORF">Zmor_005853</name>
</gene>
<dbReference type="EMBL" id="JALNTZ010000002">
    <property type="protein sequence ID" value="KAJ3661458.1"/>
    <property type="molecule type" value="Genomic_DNA"/>
</dbReference>
<dbReference type="GO" id="GO:0008453">
    <property type="term" value="F:alanine-glyoxylate transaminase activity"/>
    <property type="evidence" value="ECO:0007669"/>
    <property type="project" value="UniProtKB-EC"/>
</dbReference>
<dbReference type="GO" id="GO:0030170">
    <property type="term" value="F:pyridoxal phosphate binding"/>
    <property type="evidence" value="ECO:0007669"/>
    <property type="project" value="InterPro"/>
</dbReference>
<comment type="catalytic activity">
    <reaction evidence="11">
        <text>glyoxylate + L-alanine = glycine + pyruvate</text>
        <dbReference type="Rhea" id="RHEA:24248"/>
        <dbReference type="ChEBI" id="CHEBI:15361"/>
        <dbReference type="ChEBI" id="CHEBI:36655"/>
        <dbReference type="ChEBI" id="CHEBI:57305"/>
        <dbReference type="ChEBI" id="CHEBI:57972"/>
        <dbReference type="EC" id="2.6.1.44"/>
    </reaction>
    <physiologicalReaction direction="left-to-right" evidence="11">
        <dbReference type="Rhea" id="RHEA:24249"/>
    </physiologicalReaction>
</comment>
<dbReference type="GO" id="GO:0016223">
    <property type="term" value="F:beta-alanine:pyruvate transaminase activity"/>
    <property type="evidence" value="ECO:0007669"/>
    <property type="project" value="UniProtKB-EC"/>
</dbReference>
<evidence type="ECO:0000256" key="27">
    <source>
        <dbReference type="ARBA" id="ARBA00043826"/>
    </source>
</evidence>
<evidence type="ECO:0000256" key="6">
    <source>
        <dbReference type="ARBA" id="ARBA00022576"/>
    </source>
</evidence>
<comment type="catalytic activity">
    <reaction evidence="34">
        <text>N(omega),N(omega)-dimethyl-L-arginine + 2-oxobutanoate = 5-(3,3-dimethylguanidino)-2-oxopentanoate + (2S)-2-aminobutanoate</text>
        <dbReference type="Rhea" id="RHEA:77351"/>
        <dbReference type="ChEBI" id="CHEBI:16763"/>
        <dbReference type="ChEBI" id="CHEBI:58326"/>
        <dbReference type="ChEBI" id="CHEBI:74359"/>
        <dbReference type="ChEBI" id="CHEBI:197301"/>
    </reaction>
</comment>
<evidence type="ECO:0000256" key="13">
    <source>
        <dbReference type="ARBA" id="ARBA00039862"/>
    </source>
</evidence>
<dbReference type="InterPro" id="IPR005814">
    <property type="entry name" value="Aminotrans_3"/>
</dbReference>
<evidence type="ECO:0000256" key="12">
    <source>
        <dbReference type="ARBA" id="ARBA00039130"/>
    </source>
</evidence>
<evidence type="ECO:0000313" key="41">
    <source>
        <dbReference type="Proteomes" id="UP001168821"/>
    </source>
</evidence>
<dbReference type="CDD" id="cd00610">
    <property type="entry name" value="OAT_like"/>
    <property type="match status" value="1"/>
</dbReference>
<comment type="function">
    <text evidence="38">Multifunctional aminotransferase with a broad substrate specificity. Catalyzes the conversion of glyoxylate to glycine using alanine as the amino donor. Catalyzes metabolism of not L- but the D-isomer of D-beta-aminoisobutyric acid to generate 2-methyl-3-oxopropanoate and alanine. Catalyzes the transfer of the amino group from beta-alanine to pyruvate to yield L-alanine and 3-oxopropanoate. Can metabolize NG-monomethyl-L-arginine (NMMA), asymmetric NG,NG-dimethyl-L-arginine (ADMA) and symmetric NG,N'G-dimethyl-L-arginine (SDMA). ADMA is a potent inhibitor of nitric-oxide (NO) synthase, and this activity provides mechanism through which the kidney regulates blood pressure.</text>
</comment>
<organism evidence="40 41">
    <name type="scientific">Zophobas morio</name>
    <dbReference type="NCBI Taxonomy" id="2755281"/>
    <lineage>
        <taxon>Eukaryota</taxon>
        <taxon>Metazoa</taxon>
        <taxon>Ecdysozoa</taxon>
        <taxon>Arthropoda</taxon>
        <taxon>Hexapoda</taxon>
        <taxon>Insecta</taxon>
        <taxon>Pterygota</taxon>
        <taxon>Neoptera</taxon>
        <taxon>Endopterygota</taxon>
        <taxon>Coleoptera</taxon>
        <taxon>Polyphaga</taxon>
        <taxon>Cucujiformia</taxon>
        <taxon>Tenebrionidae</taxon>
        <taxon>Zophobas</taxon>
    </lineage>
</organism>
<evidence type="ECO:0000256" key="1">
    <source>
        <dbReference type="ARBA" id="ARBA00001933"/>
    </source>
</evidence>
<dbReference type="Pfam" id="PF00202">
    <property type="entry name" value="Aminotran_3"/>
    <property type="match status" value="1"/>
</dbReference>
<comment type="catalytic activity">
    <reaction evidence="27">
        <text>2-oxopentanoate + N(omega),N(omega)-dimethyl-L-arginine = 5-(3,3-dimethylguanidino)-2-oxopentanoate + L-2-aminopentanoate</text>
        <dbReference type="Rhea" id="RHEA:77359"/>
        <dbReference type="ChEBI" id="CHEBI:28644"/>
        <dbReference type="ChEBI" id="CHEBI:58326"/>
        <dbReference type="ChEBI" id="CHEBI:58441"/>
        <dbReference type="ChEBI" id="CHEBI:197301"/>
    </reaction>
</comment>
<comment type="subcellular location">
    <subcellularLocation>
        <location evidence="2">Mitochondrion</location>
    </subcellularLocation>
</comment>
<comment type="cofactor">
    <cofactor evidence="1">
        <name>pyridoxal 5'-phosphate</name>
        <dbReference type="ChEBI" id="CHEBI:597326"/>
    </cofactor>
</comment>
<protein>
    <recommendedName>
        <fullName evidence="13">Alanine--glyoxylate aminotransferase 2, mitochondrial</fullName>
        <ecNumber evidence="28">2.6.1.18</ecNumber>
        <ecNumber evidence="12">2.6.1.40</ecNumber>
        <ecNumber evidence="5">2.6.1.44</ecNumber>
    </recommendedName>
    <alternativeName>
        <fullName evidence="14">(R)-3-amino-2-methylpropionate--pyruvate transaminase</fullName>
    </alternativeName>
    <alternativeName>
        <fullName evidence="16">Beta-ALAAT II</fullName>
    </alternativeName>
    <alternativeName>
        <fullName evidence="17">Beta-alanine-pyruvate aminotransferase</fullName>
    </alternativeName>
    <alternativeName>
        <fullName evidence="30">D-3-aminoisobutyrate-pyruvate aminotransferase</fullName>
    </alternativeName>
    <alternativeName>
        <fullName evidence="15">D-AIBAT</fullName>
    </alternativeName>
    <alternativeName>
        <fullName evidence="29">D-beta-aminoisobutyrate-pyruvate aminotransferase</fullName>
    </alternativeName>
</protein>
<evidence type="ECO:0000256" key="17">
    <source>
        <dbReference type="ARBA" id="ARBA00042669"/>
    </source>
</evidence>
<comment type="catalytic activity">
    <reaction evidence="32">
        <text>L-ornithine + glyoxylate = 5-amino-2-oxopentanoate + glycine</text>
        <dbReference type="Rhea" id="RHEA:77331"/>
        <dbReference type="ChEBI" id="CHEBI:36655"/>
        <dbReference type="ChEBI" id="CHEBI:46911"/>
        <dbReference type="ChEBI" id="CHEBI:57305"/>
        <dbReference type="ChEBI" id="CHEBI:58802"/>
    </reaction>
</comment>
<comment type="subunit">
    <text evidence="4">Homotetramer.</text>
</comment>
<evidence type="ECO:0000256" key="32">
    <source>
        <dbReference type="ARBA" id="ARBA00048264"/>
    </source>
</evidence>
<evidence type="ECO:0000256" key="28">
    <source>
        <dbReference type="ARBA" id="ARBA00044055"/>
    </source>
</evidence>
<evidence type="ECO:0000256" key="29">
    <source>
        <dbReference type="ARBA" id="ARBA00044257"/>
    </source>
</evidence>
<evidence type="ECO:0000256" key="31">
    <source>
        <dbReference type="ARBA" id="ARBA00047892"/>
    </source>
</evidence>
<evidence type="ECO:0000256" key="2">
    <source>
        <dbReference type="ARBA" id="ARBA00004173"/>
    </source>
</evidence>
<dbReference type="InterPro" id="IPR049704">
    <property type="entry name" value="Aminotrans_3_PPA_site"/>
</dbReference>
<evidence type="ECO:0000256" key="24">
    <source>
        <dbReference type="ARBA" id="ARBA00043777"/>
    </source>
</evidence>
<evidence type="ECO:0000256" key="37">
    <source>
        <dbReference type="ARBA" id="ARBA00049480"/>
    </source>
</evidence>
<evidence type="ECO:0000256" key="34">
    <source>
        <dbReference type="ARBA" id="ARBA00048560"/>
    </source>
</evidence>
<dbReference type="GO" id="GO:0009436">
    <property type="term" value="P:glyoxylate catabolic process"/>
    <property type="evidence" value="ECO:0007669"/>
    <property type="project" value="TreeGrafter"/>
</dbReference>
<dbReference type="FunFam" id="3.40.640.10:FF:000055">
    <property type="entry name" value="Alanine--glyoxylate aminotransferase 2, mitochondrial"/>
    <property type="match status" value="1"/>
</dbReference>
<keyword evidence="9" id="KW-0809">Transit peptide</keyword>
<dbReference type="PIRSF" id="PIRSF000521">
    <property type="entry name" value="Transaminase_4ab_Lys_Orn"/>
    <property type="match status" value="1"/>
</dbReference>
<evidence type="ECO:0000256" key="36">
    <source>
        <dbReference type="ARBA" id="ARBA00048916"/>
    </source>
</evidence>
<evidence type="ECO:0000256" key="20">
    <source>
        <dbReference type="ARBA" id="ARBA00043726"/>
    </source>
</evidence>
<evidence type="ECO:0000256" key="30">
    <source>
        <dbReference type="ARBA" id="ARBA00044258"/>
    </source>
</evidence>